<feature type="compositionally biased region" description="Basic and acidic residues" evidence="1">
    <location>
        <begin position="28"/>
        <end position="39"/>
    </location>
</feature>
<protein>
    <submittedName>
        <fullName evidence="2">Uncharacterized protein</fullName>
    </submittedName>
</protein>
<dbReference type="EMBL" id="GBRH01250990">
    <property type="protein sequence ID" value="JAD46905.1"/>
    <property type="molecule type" value="Transcribed_RNA"/>
</dbReference>
<accession>A0A0A9SQP4</accession>
<organism evidence="2">
    <name type="scientific">Arundo donax</name>
    <name type="common">Giant reed</name>
    <name type="synonym">Donax arundinaceus</name>
    <dbReference type="NCBI Taxonomy" id="35708"/>
    <lineage>
        <taxon>Eukaryota</taxon>
        <taxon>Viridiplantae</taxon>
        <taxon>Streptophyta</taxon>
        <taxon>Embryophyta</taxon>
        <taxon>Tracheophyta</taxon>
        <taxon>Spermatophyta</taxon>
        <taxon>Magnoliopsida</taxon>
        <taxon>Liliopsida</taxon>
        <taxon>Poales</taxon>
        <taxon>Poaceae</taxon>
        <taxon>PACMAD clade</taxon>
        <taxon>Arundinoideae</taxon>
        <taxon>Arundineae</taxon>
        <taxon>Arundo</taxon>
    </lineage>
</organism>
<reference evidence="2" key="1">
    <citation type="submission" date="2014-09" db="EMBL/GenBank/DDBJ databases">
        <authorList>
            <person name="Magalhaes I.L.F."/>
            <person name="Oliveira U."/>
            <person name="Santos F.R."/>
            <person name="Vidigal T.H.D.A."/>
            <person name="Brescovit A.D."/>
            <person name="Santos A.J."/>
        </authorList>
    </citation>
    <scope>NUCLEOTIDE SEQUENCE</scope>
    <source>
        <tissue evidence="2">Shoot tissue taken approximately 20 cm above the soil surface</tissue>
    </source>
</reference>
<dbReference type="AlphaFoldDB" id="A0A0A9SQP4"/>
<name>A0A0A9SQP4_ARUDO</name>
<sequence length="94" mass="11004">MPGDAVLAPAGRADAAALAPKARPTRLARKDPSQQEPRRWERRRSGRIWRWWARWREGTRWGGGIWRPESGLGGRRRRWVRSTESFFQSRGRPI</sequence>
<evidence type="ECO:0000313" key="2">
    <source>
        <dbReference type="EMBL" id="JAD46905.1"/>
    </source>
</evidence>
<proteinExistence type="predicted"/>
<reference evidence="2" key="2">
    <citation type="journal article" date="2015" name="Data Brief">
        <title>Shoot transcriptome of the giant reed, Arundo donax.</title>
        <authorList>
            <person name="Barrero R.A."/>
            <person name="Guerrero F.D."/>
            <person name="Moolhuijzen P."/>
            <person name="Goolsby J.A."/>
            <person name="Tidwell J."/>
            <person name="Bellgard S.E."/>
            <person name="Bellgard M.I."/>
        </authorList>
    </citation>
    <scope>NUCLEOTIDE SEQUENCE</scope>
    <source>
        <tissue evidence="2">Shoot tissue taken approximately 20 cm above the soil surface</tissue>
    </source>
</reference>
<evidence type="ECO:0000256" key="1">
    <source>
        <dbReference type="SAM" id="MobiDB-lite"/>
    </source>
</evidence>
<feature type="region of interest" description="Disordered" evidence="1">
    <location>
        <begin position="1"/>
        <end position="43"/>
    </location>
</feature>
<feature type="compositionally biased region" description="Low complexity" evidence="1">
    <location>
        <begin position="1"/>
        <end position="22"/>
    </location>
</feature>